<dbReference type="InterPro" id="IPR017969">
    <property type="entry name" value="Heavy-metal-associated_CS"/>
</dbReference>
<protein>
    <submittedName>
        <fullName evidence="3">Cation transporter</fullName>
    </submittedName>
</protein>
<reference evidence="3" key="2">
    <citation type="submission" date="2021-04" db="EMBL/GenBank/DDBJ databases">
        <authorList>
            <person name="Gilroy R."/>
        </authorList>
    </citation>
    <scope>NUCLEOTIDE SEQUENCE</scope>
    <source>
        <strain evidence="3">CHK169-2315</strain>
    </source>
</reference>
<evidence type="ECO:0000313" key="3">
    <source>
        <dbReference type="EMBL" id="HIV74769.1"/>
    </source>
</evidence>
<feature type="domain" description="HMA" evidence="2">
    <location>
        <begin position="2"/>
        <end position="68"/>
    </location>
</feature>
<name>A0A9D1TJS8_9BACI</name>
<dbReference type="Gene3D" id="3.30.70.100">
    <property type="match status" value="1"/>
</dbReference>
<proteinExistence type="predicted"/>
<evidence type="ECO:0000313" key="4">
    <source>
        <dbReference type="Proteomes" id="UP000823937"/>
    </source>
</evidence>
<comment type="caution">
    <text evidence="3">The sequence shown here is derived from an EMBL/GenBank/DDBJ whole genome shotgun (WGS) entry which is preliminary data.</text>
</comment>
<organism evidence="3 4">
    <name type="scientific">Candidatus Pseudogracilibacillus intestinigallinarum</name>
    <dbReference type="NCBI Taxonomy" id="2838742"/>
    <lineage>
        <taxon>Bacteria</taxon>
        <taxon>Bacillati</taxon>
        <taxon>Bacillota</taxon>
        <taxon>Bacilli</taxon>
        <taxon>Bacillales</taxon>
        <taxon>Bacillaceae</taxon>
        <taxon>Pseudogracilibacillus</taxon>
    </lineage>
</organism>
<dbReference type="Proteomes" id="UP000823937">
    <property type="component" value="Unassembled WGS sequence"/>
</dbReference>
<dbReference type="SUPFAM" id="SSF55008">
    <property type="entry name" value="HMA, heavy metal-associated domain"/>
    <property type="match status" value="1"/>
</dbReference>
<dbReference type="InterPro" id="IPR036163">
    <property type="entry name" value="HMA_dom_sf"/>
</dbReference>
<dbReference type="EMBL" id="DXHX01000106">
    <property type="protein sequence ID" value="HIV74769.1"/>
    <property type="molecule type" value="Genomic_DNA"/>
</dbReference>
<evidence type="ECO:0000259" key="2">
    <source>
        <dbReference type="PROSITE" id="PS50846"/>
    </source>
</evidence>
<keyword evidence="1" id="KW-0479">Metal-binding</keyword>
<dbReference type="FunFam" id="3.30.70.100:FF:000001">
    <property type="entry name" value="ATPase copper transporting beta"/>
    <property type="match status" value="1"/>
</dbReference>
<dbReference type="Pfam" id="PF00403">
    <property type="entry name" value="HMA"/>
    <property type="match status" value="1"/>
</dbReference>
<reference evidence="3" key="1">
    <citation type="journal article" date="2021" name="PeerJ">
        <title>Extensive microbial diversity within the chicken gut microbiome revealed by metagenomics and culture.</title>
        <authorList>
            <person name="Gilroy R."/>
            <person name="Ravi A."/>
            <person name="Getino M."/>
            <person name="Pursley I."/>
            <person name="Horton D.L."/>
            <person name="Alikhan N.F."/>
            <person name="Baker D."/>
            <person name="Gharbi K."/>
            <person name="Hall N."/>
            <person name="Watson M."/>
            <person name="Adriaenssens E.M."/>
            <person name="Foster-Nyarko E."/>
            <person name="Jarju S."/>
            <person name="Secka A."/>
            <person name="Antonio M."/>
            <person name="Oren A."/>
            <person name="Chaudhuri R.R."/>
            <person name="La Ragione R."/>
            <person name="Hildebrand F."/>
            <person name="Pallen M.J."/>
        </authorList>
    </citation>
    <scope>NUCLEOTIDE SEQUENCE</scope>
    <source>
        <strain evidence="3">CHK169-2315</strain>
    </source>
</reference>
<evidence type="ECO:0000256" key="1">
    <source>
        <dbReference type="ARBA" id="ARBA00022723"/>
    </source>
</evidence>
<dbReference type="GO" id="GO:0046872">
    <property type="term" value="F:metal ion binding"/>
    <property type="evidence" value="ECO:0007669"/>
    <property type="project" value="UniProtKB-KW"/>
</dbReference>
<dbReference type="InterPro" id="IPR006121">
    <property type="entry name" value="HMA_dom"/>
</dbReference>
<sequence>MKKLELTLETLSCPSCVKRIEGTLNKTAGIKNPRVLFHANKVKTQFDESVISAAEVATIVEKLGFPITHKKIA</sequence>
<dbReference type="CDD" id="cd00371">
    <property type="entry name" value="HMA"/>
    <property type="match status" value="1"/>
</dbReference>
<accession>A0A9D1TJS8</accession>
<gene>
    <name evidence="3" type="ORF">H9895_06810</name>
</gene>
<dbReference type="PROSITE" id="PS50846">
    <property type="entry name" value="HMA_2"/>
    <property type="match status" value="1"/>
</dbReference>
<dbReference type="PROSITE" id="PS01047">
    <property type="entry name" value="HMA_1"/>
    <property type="match status" value="1"/>
</dbReference>
<dbReference type="AlphaFoldDB" id="A0A9D1TJS8"/>